<keyword evidence="1" id="KW-0349">Heme</keyword>
<dbReference type="GO" id="GO:0006788">
    <property type="term" value="P:heme oxidation"/>
    <property type="evidence" value="ECO:0007669"/>
    <property type="project" value="InterPro"/>
</dbReference>
<evidence type="ECO:0000256" key="5">
    <source>
        <dbReference type="SAM" id="MobiDB-lite"/>
    </source>
</evidence>
<evidence type="ECO:0008006" key="8">
    <source>
        <dbReference type="Google" id="ProtNLM"/>
    </source>
</evidence>
<organism evidence="6 7">
    <name type="scientific">Hypocrea virens (strain Gv29-8 / FGSC 10586)</name>
    <name type="common">Gliocladium virens</name>
    <name type="synonym">Trichoderma virens</name>
    <dbReference type="NCBI Taxonomy" id="413071"/>
    <lineage>
        <taxon>Eukaryota</taxon>
        <taxon>Fungi</taxon>
        <taxon>Dikarya</taxon>
        <taxon>Ascomycota</taxon>
        <taxon>Pezizomycotina</taxon>
        <taxon>Sordariomycetes</taxon>
        <taxon>Hypocreomycetidae</taxon>
        <taxon>Hypocreales</taxon>
        <taxon>Hypocreaceae</taxon>
        <taxon>Trichoderma</taxon>
    </lineage>
</organism>
<evidence type="ECO:0000256" key="4">
    <source>
        <dbReference type="SAM" id="Coils"/>
    </source>
</evidence>
<dbReference type="Gene3D" id="1.20.910.10">
    <property type="entry name" value="Heme oxygenase-like"/>
    <property type="match status" value="1"/>
</dbReference>
<dbReference type="Pfam" id="PF01126">
    <property type="entry name" value="Heme_oxygenase"/>
    <property type="match status" value="1"/>
</dbReference>
<dbReference type="OMA" id="MYMALFA"/>
<dbReference type="InterPro" id="IPR002051">
    <property type="entry name" value="Haem_Oase"/>
</dbReference>
<dbReference type="GO" id="GO:0046872">
    <property type="term" value="F:metal ion binding"/>
    <property type="evidence" value="ECO:0007669"/>
    <property type="project" value="UniProtKB-KW"/>
</dbReference>
<protein>
    <recommendedName>
        <fullName evidence="8">Heme oxygenase-like protein</fullName>
    </recommendedName>
</protein>
<dbReference type="InterPro" id="IPR016084">
    <property type="entry name" value="Haem_Oase-like_multi-hlx"/>
</dbReference>
<accession>G9MHD7</accession>
<dbReference type="AlphaFoldDB" id="G9MHD7"/>
<dbReference type="eggNOG" id="KOG4480">
    <property type="taxonomic scope" value="Eukaryota"/>
</dbReference>
<dbReference type="RefSeq" id="XP_013960339.1">
    <property type="nucleotide sequence ID" value="XM_014104864.1"/>
</dbReference>
<name>G9MHD7_HYPVG</name>
<gene>
    <name evidence="6" type="ORF">TRIVIDRAFT_188514</name>
</gene>
<dbReference type="Proteomes" id="UP000007115">
    <property type="component" value="Unassembled WGS sequence"/>
</dbReference>
<keyword evidence="2" id="KW-0479">Metal-binding</keyword>
<evidence type="ECO:0000256" key="1">
    <source>
        <dbReference type="ARBA" id="ARBA00022617"/>
    </source>
</evidence>
<keyword evidence="3" id="KW-0408">Iron</keyword>
<comment type="caution">
    <text evidence="6">The sequence shown here is derived from an EMBL/GenBank/DDBJ whole genome shotgun (WGS) entry which is preliminary data.</text>
</comment>
<dbReference type="InParanoid" id="G9MHD7"/>
<evidence type="ECO:0000313" key="7">
    <source>
        <dbReference type="Proteomes" id="UP000007115"/>
    </source>
</evidence>
<dbReference type="GO" id="GO:0004392">
    <property type="term" value="F:heme oxygenase (decyclizing) activity"/>
    <property type="evidence" value="ECO:0007669"/>
    <property type="project" value="InterPro"/>
</dbReference>
<keyword evidence="7" id="KW-1185">Reference proteome</keyword>
<proteinExistence type="predicted"/>
<sequence length="420" mass="47450">MSHPDNDNGPSEPKKPLALEIISATREMHTIINRLVVSRLPLALPPQASDTGPYISGLLYFLPVYMTFEKLWLDIVLDTPPEEAASDDDDGRPKVSERMRTILKELRIPQLFRSDILRADIKSMTGWSDDILDRQLLIIKGTGQLCAFISHIQQTIHAQPHTLVAYSYNFFMALFAGGRFIRASFEKAGDEFWETVPMPIKPTMRPCEPKSTAATSPLEPTYDWEETSFHSQTPLQFWRFNTAEDGEDLKRDYKERLLRLENELSPKERDDIVRESVVILENIESVVRQLDEIYSDEQEEKPSDQIPKRPSLASRFVQTHFVARIRDSFLIAKERGVGISFRNQSLDTTSTEEGEHDSVDGEADHGDVATDIELCPGIPKSMRFAKSLPIPPRKHIRVAAANGGSHNGKLGAPIELDIST</sequence>
<dbReference type="CDD" id="cd19165">
    <property type="entry name" value="HemeO"/>
    <property type="match status" value="1"/>
</dbReference>
<feature type="coiled-coil region" evidence="4">
    <location>
        <begin position="243"/>
        <end position="300"/>
    </location>
</feature>
<dbReference type="STRING" id="413071.G9MHD7"/>
<dbReference type="PANTHER" id="PTHR10720">
    <property type="entry name" value="HEME OXYGENASE"/>
    <property type="match status" value="1"/>
</dbReference>
<dbReference type="VEuPathDB" id="FungiDB:TRIVIDRAFT_188514"/>
<reference evidence="6 7" key="1">
    <citation type="journal article" date="2011" name="Genome Biol.">
        <title>Comparative genome sequence analysis underscores mycoparasitism as the ancestral life style of Trichoderma.</title>
        <authorList>
            <person name="Kubicek C.P."/>
            <person name="Herrera-Estrella A."/>
            <person name="Seidl-Seiboth V."/>
            <person name="Martinez D.A."/>
            <person name="Druzhinina I.S."/>
            <person name="Thon M."/>
            <person name="Zeilinger S."/>
            <person name="Casas-Flores S."/>
            <person name="Horwitz B.A."/>
            <person name="Mukherjee P.K."/>
            <person name="Mukherjee M."/>
            <person name="Kredics L."/>
            <person name="Alcaraz L.D."/>
            <person name="Aerts A."/>
            <person name="Antal Z."/>
            <person name="Atanasova L."/>
            <person name="Cervantes-Badillo M.G."/>
            <person name="Challacombe J."/>
            <person name="Chertkov O."/>
            <person name="McCluskey K."/>
            <person name="Coulpier F."/>
            <person name="Deshpande N."/>
            <person name="von Doehren H."/>
            <person name="Ebbole D.J."/>
            <person name="Esquivel-Naranjo E.U."/>
            <person name="Fekete E."/>
            <person name="Flipphi M."/>
            <person name="Glaser F."/>
            <person name="Gomez-Rodriguez E.Y."/>
            <person name="Gruber S."/>
            <person name="Han C."/>
            <person name="Henrissat B."/>
            <person name="Hermosa R."/>
            <person name="Hernandez-Onate M."/>
            <person name="Karaffa L."/>
            <person name="Kosti I."/>
            <person name="Le Crom S."/>
            <person name="Lindquist E."/>
            <person name="Lucas S."/>
            <person name="Luebeck M."/>
            <person name="Luebeck P.S."/>
            <person name="Margeot A."/>
            <person name="Metz B."/>
            <person name="Misra M."/>
            <person name="Nevalainen H."/>
            <person name="Omann M."/>
            <person name="Packer N."/>
            <person name="Perrone G."/>
            <person name="Uresti-Rivera E.E."/>
            <person name="Salamov A."/>
            <person name="Schmoll M."/>
            <person name="Seiboth B."/>
            <person name="Shapiro H."/>
            <person name="Sukno S."/>
            <person name="Tamayo-Ramos J.A."/>
            <person name="Tisch D."/>
            <person name="Wiest A."/>
            <person name="Wilkinson H.H."/>
            <person name="Zhang M."/>
            <person name="Coutinho P.M."/>
            <person name="Kenerley C.M."/>
            <person name="Monte E."/>
            <person name="Baker S.E."/>
            <person name="Grigoriev I.V."/>
        </authorList>
    </citation>
    <scope>NUCLEOTIDE SEQUENCE [LARGE SCALE GENOMIC DNA]</scope>
    <source>
        <strain evidence="7">Gv29-8 / FGSC 10586</strain>
    </source>
</reference>
<dbReference type="PANTHER" id="PTHR10720:SF0">
    <property type="entry name" value="HEME OXYGENASE"/>
    <property type="match status" value="1"/>
</dbReference>
<evidence type="ECO:0000256" key="3">
    <source>
        <dbReference type="ARBA" id="ARBA00023004"/>
    </source>
</evidence>
<dbReference type="EMBL" id="ABDF02000002">
    <property type="protein sequence ID" value="EHK26125.1"/>
    <property type="molecule type" value="Genomic_DNA"/>
</dbReference>
<dbReference type="InterPro" id="IPR016053">
    <property type="entry name" value="Haem_Oase-like"/>
</dbReference>
<keyword evidence="4" id="KW-0175">Coiled coil</keyword>
<dbReference type="HOGENOM" id="CLU_038284_2_0_1"/>
<evidence type="ECO:0000256" key="2">
    <source>
        <dbReference type="ARBA" id="ARBA00022723"/>
    </source>
</evidence>
<evidence type="ECO:0000313" key="6">
    <source>
        <dbReference type="EMBL" id="EHK26125.1"/>
    </source>
</evidence>
<dbReference type="OrthoDB" id="652091at2759"/>
<dbReference type="GeneID" id="25789352"/>
<feature type="region of interest" description="Disordered" evidence="5">
    <location>
        <begin position="344"/>
        <end position="364"/>
    </location>
</feature>
<dbReference type="SUPFAM" id="SSF48613">
    <property type="entry name" value="Heme oxygenase-like"/>
    <property type="match status" value="1"/>
</dbReference>